<dbReference type="RefSeq" id="WP_142853947.1">
    <property type="nucleotide sequence ID" value="NZ_FXWW01000003.1"/>
</dbReference>
<organism evidence="1 2">
    <name type="scientific">Aliiroseovarius halocynthiae</name>
    <dbReference type="NCBI Taxonomy" id="985055"/>
    <lineage>
        <taxon>Bacteria</taxon>
        <taxon>Pseudomonadati</taxon>
        <taxon>Pseudomonadota</taxon>
        <taxon>Alphaproteobacteria</taxon>
        <taxon>Rhodobacterales</taxon>
        <taxon>Paracoccaceae</taxon>
        <taxon>Aliiroseovarius</taxon>
    </lineage>
</organism>
<protein>
    <submittedName>
        <fullName evidence="1">DUF1636 domain-containing protein</fullName>
    </submittedName>
</protein>
<gene>
    <name evidence="1" type="ORF">FIL88_11165</name>
</gene>
<dbReference type="AlphaFoldDB" id="A0A545SQ77"/>
<dbReference type="Pfam" id="PF07845">
    <property type="entry name" value="DUF1636"/>
    <property type="match status" value="1"/>
</dbReference>
<reference evidence="1 2" key="1">
    <citation type="submission" date="2019-06" db="EMBL/GenBank/DDBJ databases">
        <title>A novel species of marine bacteria.</title>
        <authorList>
            <person name="Wang Y."/>
        </authorList>
    </citation>
    <scope>NUCLEOTIDE SEQUENCE [LARGE SCALE GENOMIC DNA]</scope>
    <source>
        <strain evidence="1 2">MA1-10</strain>
    </source>
</reference>
<keyword evidence="2" id="KW-1185">Reference proteome</keyword>
<sequence length="131" mass="14112">MGTPHHHITLCTTCPHTGDTCRVGYDLIKRLRSAIEAAGDTITDAFEISGTACMEDCVRPCTLTYHSTRDASYLFAGVTADDDIYQLVEFAQSCAQAGDHWPGHQCDASQHQLAHEPSMMLAVEAGAVALS</sequence>
<evidence type="ECO:0000313" key="1">
    <source>
        <dbReference type="EMBL" id="TQV67135.1"/>
    </source>
</evidence>
<name>A0A545SQ77_9RHOB</name>
<dbReference type="OrthoDB" id="8364077at2"/>
<evidence type="ECO:0000313" key="2">
    <source>
        <dbReference type="Proteomes" id="UP000315816"/>
    </source>
</evidence>
<proteinExistence type="predicted"/>
<dbReference type="Proteomes" id="UP000315816">
    <property type="component" value="Unassembled WGS sequence"/>
</dbReference>
<dbReference type="InterPro" id="IPR012863">
    <property type="entry name" value="DUF1636"/>
</dbReference>
<accession>A0A545SQ77</accession>
<comment type="caution">
    <text evidence="1">The sequence shown here is derived from an EMBL/GenBank/DDBJ whole genome shotgun (WGS) entry which is preliminary data.</text>
</comment>
<dbReference type="EMBL" id="VICH01000007">
    <property type="protein sequence ID" value="TQV67135.1"/>
    <property type="molecule type" value="Genomic_DNA"/>
</dbReference>